<dbReference type="SUPFAM" id="SSF52172">
    <property type="entry name" value="CheY-like"/>
    <property type="match status" value="1"/>
</dbReference>
<evidence type="ECO:0000256" key="2">
    <source>
        <dbReference type="ARBA" id="ARBA00034247"/>
    </source>
</evidence>
<dbReference type="GO" id="GO:0043709">
    <property type="term" value="P:cell adhesion involved in single-species biofilm formation"/>
    <property type="evidence" value="ECO:0007669"/>
    <property type="project" value="TreeGrafter"/>
</dbReference>
<sequence>MLVIDDQPIILEAVRGILRLAPELEVTTVDDADSAIVTALEIRPHVVLLDLNMEPVDGLEVLQRLRADPELTDVSVVMLSGAEEPETKVEAFRRGANDYVVKLPSPLELVARVRYHAKAAAATAAREAAFQALMESRAALEETNRQMEEQKRQLELMNRELTEASLTDALTGLRNRRWLRYFLEQAPVTDVAAEERRNHTPGMFTFALFDLDHFKQINDRHGHETGDAVLVEVARRLRRDLRHSDGILRWGGEEFLVVGHGYDREGAVDFARRILQAVGGEPMKLPGGVSLKVTCSLGFAPAPWHAADGMRLGREQVLHLADFALYLGKLEGRNRGYGVFPGPDPAIVERISDLSLDALGLRREHGRGVELVAIPGPESAP</sequence>
<dbReference type="CDD" id="cd01949">
    <property type="entry name" value="GGDEF"/>
    <property type="match status" value="1"/>
</dbReference>
<dbReference type="InterPro" id="IPR001789">
    <property type="entry name" value="Sig_transdc_resp-reg_receiver"/>
</dbReference>
<dbReference type="InterPro" id="IPR029787">
    <property type="entry name" value="Nucleotide_cyclase"/>
</dbReference>
<dbReference type="Pfam" id="PF00072">
    <property type="entry name" value="Response_reg"/>
    <property type="match status" value="1"/>
</dbReference>
<protein>
    <recommendedName>
        <fullName evidence="1">diguanylate cyclase</fullName>
        <ecNumber evidence="1">2.7.7.65</ecNumber>
    </recommendedName>
</protein>
<dbReference type="InterPro" id="IPR050469">
    <property type="entry name" value="Diguanylate_Cyclase"/>
</dbReference>
<dbReference type="GO" id="GO:1902201">
    <property type="term" value="P:negative regulation of bacterial-type flagellum-dependent cell motility"/>
    <property type="evidence" value="ECO:0007669"/>
    <property type="project" value="TreeGrafter"/>
</dbReference>
<keyword evidence="8" id="KW-1185">Reference proteome</keyword>
<dbReference type="EMBL" id="AWXU01000052">
    <property type="protein sequence ID" value="KFN48567.1"/>
    <property type="molecule type" value="Genomic_DNA"/>
</dbReference>
<dbReference type="Proteomes" id="UP000029391">
    <property type="component" value="Unassembled WGS sequence"/>
</dbReference>
<dbReference type="InterPro" id="IPR043128">
    <property type="entry name" value="Rev_trsase/Diguanyl_cyclase"/>
</dbReference>
<gene>
    <name evidence="7" type="ORF">P873_14210</name>
</gene>
<evidence type="ECO:0000256" key="1">
    <source>
        <dbReference type="ARBA" id="ARBA00012528"/>
    </source>
</evidence>
<dbReference type="SUPFAM" id="SSF55073">
    <property type="entry name" value="Nucleotide cyclase"/>
    <property type="match status" value="1"/>
</dbReference>
<evidence type="ECO:0000259" key="5">
    <source>
        <dbReference type="PROSITE" id="PS50110"/>
    </source>
</evidence>
<dbReference type="InterPro" id="IPR000160">
    <property type="entry name" value="GGDEF_dom"/>
</dbReference>
<dbReference type="PROSITE" id="PS50887">
    <property type="entry name" value="GGDEF"/>
    <property type="match status" value="1"/>
</dbReference>
<dbReference type="AlphaFoldDB" id="A0A091BAP6"/>
<dbReference type="PANTHER" id="PTHR45138:SF9">
    <property type="entry name" value="DIGUANYLATE CYCLASE DGCM-RELATED"/>
    <property type="match status" value="1"/>
</dbReference>
<feature type="domain" description="GGDEF" evidence="6">
    <location>
        <begin position="202"/>
        <end position="341"/>
    </location>
</feature>
<keyword evidence="4" id="KW-0175">Coiled coil</keyword>
<dbReference type="InterPro" id="IPR011006">
    <property type="entry name" value="CheY-like_superfamily"/>
</dbReference>
<dbReference type="SMART" id="SM00267">
    <property type="entry name" value="GGDEF"/>
    <property type="match status" value="1"/>
</dbReference>
<dbReference type="Pfam" id="PF00990">
    <property type="entry name" value="GGDEF"/>
    <property type="match status" value="1"/>
</dbReference>
<evidence type="ECO:0000256" key="4">
    <source>
        <dbReference type="SAM" id="Coils"/>
    </source>
</evidence>
<dbReference type="eggNOG" id="COG3706">
    <property type="taxonomic scope" value="Bacteria"/>
</dbReference>
<evidence type="ECO:0000313" key="7">
    <source>
        <dbReference type="EMBL" id="KFN48567.1"/>
    </source>
</evidence>
<dbReference type="Gene3D" id="3.30.70.270">
    <property type="match status" value="1"/>
</dbReference>
<comment type="caution">
    <text evidence="7">The sequence shown here is derived from an EMBL/GenBank/DDBJ whole genome shotgun (WGS) entry which is preliminary data.</text>
</comment>
<dbReference type="GO" id="GO:0005886">
    <property type="term" value="C:plasma membrane"/>
    <property type="evidence" value="ECO:0007669"/>
    <property type="project" value="TreeGrafter"/>
</dbReference>
<comment type="catalytic activity">
    <reaction evidence="2">
        <text>2 GTP = 3',3'-c-di-GMP + 2 diphosphate</text>
        <dbReference type="Rhea" id="RHEA:24898"/>
        <dbReference type="ChEBI" id="CHEBI:33019"/>
        <dbReference type="ChEBI" id="CHEBI:37565"/>
        <dbReference type="ChEBI" id="CHEBI:58805"/>
        <dbReference type="EC" id="2.7.7.65"/>
    </reaction>
</comment>
<dbReference type="PANTHER" id="PTHR45138">
    <property type="entry name" value="REGULATORY COMPONENTS OF SENSORY TRANSDUCTION SYSTEM"/>
    <property type="match status" value="1"/>
</dbReference>
<dbReference type="STRING" id="1121013.GCA_000426365_02027"/>
<name>A0A091BAP6_9GAMM</name>
<feature type="modified residue" description="4-aspartylphosphate" evidence="3">
    <location>
        <position position="50"/>
    </location>
</feature>
<evidence type="ECO:0000256" key="3">
    <source>
        <dbReference type="PROSITE-ProRule" id="PRU00169"/>
    </source>
</evidence>
<dbReference type="SMART" id="SM00448">
    <property type="entry name" value="REC"/>
    <property type="match status" value="1"/>
</dbReference>
<evidence type="ECO:0000313" key="8">
    <source>
        <dbReference type="Proteomes" id="UP000029391"/>
    </source>
</evidence>
<dbReference type="NCBIfam" id="TIGR00254">
    <property type="entry name" value="GGDEF"/>
    <property type="match status" value="1"/>
</dbReference>
<feature type="coiled-coil region" evidence="4">
    <location>
        <begin position="130"/>
        <end position="167"/>
    </location>
</feature>
<organism evidence="7 8">
    <name type="scientific">Arenimonas composti TR7-09 = DSM 18010</name>
    <dbReference type="NCBI Taxonomy" id="1121013"/>
    <lineage>
        <taxon>Bacteria</taxon>
        <taxon>Pseudomonadati</taxon>
        <taxon>Pseudomonadota</taxon>
        <taxon>Gammaproteobacteria</taxon>
        <taxon>Lysobacterales</taxon>
        <taxon>Lysobacteraceae</taxon>
        <taxon>Arenimonas</taxon>
    </lineage>
</organism>
<reference evidence="7 8" key="1">
    <citation type="submission" date="2013-09" db="EMBL/GenBank/DDBJ databases">
        <title>Genome sequencing of Arenimonas composti.</title>
        <authorList>
            <person name="Chen F."/>
            <person name="Wang G."/>
        </authorList>
    </citation>
    <scope>NUCLEOTIDE SEQUENCE [LARGE SCALE GENOMIC DNA]</scope>
    <source>
        <strain evidence="7 8">TR7-09</strain>
    </source>
</reference>
<dbReference type="GO" id="GO:0000160">
    <property type="term" value="P:phosphorelay signal transduction system"/>
    <property type="evidence" value="ECO:0007669"/>
    <property type="project" value="InterPro"/>
</dbReference>
<feature type="domain" description="Response regulatory" evidence="5">
    <location>
        <begin position="1"/>
        <end position="117"/>
    </location>
</feature>
<dbReference type="GO" id="GO:0052621">
    <property type="term" value="F:diguanylate cyclase activity"/>
    <property type="evidence" value="ECO:0007669"/>
    <property type="project" value="UniProtKB-EC"/>
</dbReference>
<dbReference type="EC" id="2.7.7.65" evidence="1"/>
<evidence type="ECO:0000259" key="6">
    <source>
        <dbReference type="PROSITE" id="PS50887"/>
    </source>
</evidence>
<dbReference type="Gene3D" id="3.40.50.2300">
    <property type="match status" value="1"/>
</dbReference>
<dbReference type="PROSITE" id="PS50110">
    <property type="entry name" value="RESPONSE_REGULATORY"/>
    <property type="match status" value="1"/>
</dbReference>
<keyword evidence="3" id="KW-0597">Phosphoprotein</keyword>
<accession>A0A091BAP6</accession>
<proteinExistence type="predicted"/>